<dbReference type="Pfam" id="PF14469">
    <property type="entry name" value="AKAP28"/>
    <property type="match status" value="1"/>
</dbReference>
<reference evidence="2 3" key="1">
    <citation type="submission" date="2019-04" db="EMBL/GenBank/DDBJ databases">
        <authorList>
            <consortium name="Wellcome Sanger Institute Data Sharing"/>
        </authorList>
    </citation>
    <scope>NUCLEOTIDE SEQUENCE [LARGE SCALE GENOMIC DNA]</scope>
</reference>
<gene>
    <name evidence="2" type="primary">AKAP14</name>
    <name evidence="2" type="synonym">akap14</name>
</gene>
<reference evidence="2" key="2">
    <citation type="submission" date="2025-08" db="UniProtKB">
        <authorList>
            <consortium name="Ensembl"/>
        </authorList>
    </citation>
    <scope>IDENTIFICATION</scope>
</reference>
<accession>A0A8C9V310</accession>
<name>A0A8C9V310_SCLFO</name>
<evidence type="ECO:0000313" key="2">
    <source>
        <dbReference type="Ensembl" id="ENSSFOP00015016738.1"/>
    </source>
</evidence>
<dbReference type="GeneID" id="108931027"/>
<dbReference type="PANTHER" id="PTHR35075:SF1">
    <property type="entry name" value="A-KINASE ANCHOR PROTEIN 14"/>
    <property type="match status" value="1"/>
</dbReference>
<protein>
    <submittedName>
        <fullName evidence="2">A-kinase anchoring protein 14</fullName>
    </submittedName>
</protein>
<sequence>MEVERTASQVVHTEQDLEKGSEKGSTFEIHNIEWISCGGFTAELGKKQIKEYISTWEVGPSWLYSLKFLEEKDLEFRKQYHYRVQWSTPTPSVPIPRATACVYFVIEVSKIKPQNTPVEVYYLVESNQLQHRPGKIRFREKWLKDVIESKILLQDTVTF</sequence>
<organism evidence="2 3">
    <name type="scientific">Scleropages formosus</name>
    <name type="common">Asian bonytongue</name>
    <name type="synonym">Osteoglossum formosum</name>
    <dbReference type="NCBI Taxonomy" id="113540"/>
    <lineage>
        <taxon>Eukaryota</taxon>
        <taxon>Metazoa</taxon>
        <taxon>Chordata</taxon>
        <taxon>Craniata</taxon>
        <taxon>Vertebrata</taxon>
        <taxon>Euteleostomi</taxon>
        <taxon>Actinopterygii</taxon>
        <taxon>Neopterygii</taxon>
        <taxon>Teleostei</taxon>
        <taxon>Osteoglossocephala</taxon>
        <taxon>Osteoglossomorpha</taxon>
        <taxon>Osteoglossiformes</taxon>
        <taxon>Osteoglossidae</taxon>
        <taxon>Scleropages</taxon>
    </lineage>
</organism>
<dbReference type="PANTHER" id="PTHR35075">
    <property type="entry name" value="A-KINASE ANCHOR PROTEIN 14"/>
    <property type="match status" value="1"/>
</dbReference>
<dbReference type="KEGG" id="sfm:108931027"/>
<dbReference type="Proteomes" id="UP000694397">
    <property type="component" value="Chromosome 14"/>
</dbReference>
<feature type="region of interest" description="Disordered" evidence="1">
    <location>
        <begin position="1"/>
        <end position="22"/>
    </location>
</feature>
<dbReference type="GO" id="GO:0005952">
    <property type="term" value="C:cAMP-dependent protein kinase complex"/>
    <property type="evidence" value="ECO:0007669"/>
    <property type="project" value="TreeGrafter"/>
</dbReference>
<dbReference type="CTD" id="158798"/>
<evidence type="ECO:0000313" key="3">
    <source>
        <dbReference type="Proteomes" id="UP000694397"/>
    </source>
</evidence>
<keyword evidence="3" id="KW-1185">Reference proteome</keyword>
<dbReference type="Ensembl" id="ENSSFOT00015016927.2">
    <property type="protein sequence ID" value="ENSSFOP00015016738.1"/>
    <property type="gene ID" value="ENSSFOG00015010796.2"/>
</dbReference>
<proteinExistence type="predicted"/>
<feature type="compositionally biased region" description="Polar residues" evidence="1">
    <location>
        <begin position="1"/>
        <end position="12"/>
    </location>
</feature>
<dbReference type="GeneTree" id="ENSGT00390000003444"/>
<reference evidence="2" key="3">
    <citation type="submission" date="2025-09" db="UniProtKB">
        <authorList>
            <consortium name="Ensembl"/>
        </authorList>
    </citation>
    <scope>IDENTIFICATION</scope>
</reference>
<dbReference type="GO" id="GO:0034237">
    <property type="term" value="F:protein kinase A regulatory subunit binding"/>
    <property type="evidence" value="ECO:0007669"/>
    <property type="project" value="TreeGrafter"/>
</dbReference>
<dbReference type="RefSeq" id="XP_018602097.1">
    <property type="nucleotide sequence ID" value="XM_018746581.2"/>
</dbReference>
<evidence type="ECO:0000256" key="1">
    <source>
        <dbReference type="SAM" id="MobiDB-lite"/>
    </source>
</evidence>
<dbReference type="OrthoDB" id="2148342at2759"/>
<feature type="compositionally biased region" description="Basic and acidic residues" evidence="1">
    <location>
        <begin position="13"/>
        <end position="22"/>
    </location>
</feature>
<dbReference type="AlphaFoldDB" id="A0A8C9V310"/>
<dbReference type="InterPro" id="IPR053084">
    <property type="entry name" value="AKAP"/>
</dbReference>
<dbReference type="InterPro" id="IPR025663">
    <property type="entry name" value="AKAP_28"/>
</dbReference>